<evidence type="ECO:0000313" key="4">
    <source>
        <dbReference type="EMBL" id="CAE0036510.1"/>
    </source>
</evidence>
<keyword evidence="1" id="KW-0175">Coiled coil</keyword>
<dbReference type="EMBL" id="HBHW01005967">
    <property type="protein sequence ID" value="CAE0036513.1"/>
    <property type="molecule type" value="Transcribed_RNA"/>
</dbReference>
<dbReference type="EMBL" id="HBHW01005965">
    <property type="protein sequence ID" value="CAE0036511.1"/>
    <property type="molecule type" value="Transcribed_RNA"/>
</dbReference>
<dbReference type="AlphaFoldDB" id="A0A7S2ZDX1"/>
<evidence type="ECO:0000313" key="2">
    <source>
        <dbReference type="EMBL" id="CAE0036508.1"/>
    </source>
</evidence>
<organism evidence="7">
    <name type="scientific">Rhodosorus marinus</name>
    <dbReference type="NCBI Taxonomy" id="101924"/>
    <lineage>
        <taxon>Eukaryota</taxon>
        <taxon>Rhodophyta</taxon>
        <taxon>Stylonematophyceae</taxon>
        <taxon>Stylonematales</taxon>
        <taxon>Stylonemataceae</taxon>
        <taxon>Rhodosorus</taxon>
    </lineage>
</organism>
<accession>A0A7S2ZDX1</accession>
<gene>
    <name evidence="2" type="ORF">RMAR00112_LOCUS4458</name>
    <name evidence="3" type="ORF">RMAR00112_LOCUS4459</name>
    <name evidence="4" type="ORF">RMAR00112_LOCUS4460</name>
    <name evidence="5" type="ORF">RMAR00112_LOCUS4461</name>
    <name evidence="6" type="ORF">RMAR00112_LOCUS4462</name>
    <name evidence="7" type="ORF">RMAR00112_LOCUS4463</name>
</gene>
<evidence type="ECO:0000313" key="5">
    <source>
        <dbReference type="EMBL" id="CAE0036511.1"/>
    </source>
</evidence>
<evidence type="ECO:0000313" key="6">
    <source>
        <dbReference type="EMBL" id="CAE0036512.1"/>
    </source>
</evidence>
<dbReference type="EMBL" id="HBHW01005964">
    <property type="protein sequence ID" value="CAE0036510.1"/>
    <property type="molecule type" value="Transcribed_RNA"/>
</dbReference>
<dbReference type="EMBL" id="HBHW01005962">
    <property type="protein sequence ID" value="CAE0036508.1"/>
    <property type="molecule type" value="Transcribed_RNA"/>
</dbReference>
<sequence length="346" mass="39132">MAVYDFDSIDISVRSPFEEECILFERKGAKAFDPNVHKECFHMRERVICGVTKPFELAEHLVGKAPIEITIFYLVRVLSGSASLARKIFNIVMEFPDTDAGVTAVFSACKTTSFANVEQAMRTCRKICEEFPRREVRTAIYAAQRKSITTRARVPEQLLALQSSVSGLKKDLNEALSSYDAYLEALNEECARVIKMRDKIRSDFTLQLEPYEEIARALGGKHLIDRPRYLKHYEDTPDLQDKVTPEGYLNIVGLVKGLKVANLKMEKLPRLDPESFRGFISKAKGIGREFEHRVSPDKPKVKIFSMGGAELDSELEGYDEFDEEILCMGRGEEGFGSTRGPSEARH</sequence>
<evidence type="ECO:0000256" key="1">
    <source>
        <dbReference type="SAM" id="Coils"/>
    </source>
</evidence>
<feature type="coiled-coil region" evidence="1">
    <location>
        <begin position="169"/>
        <end position="203"/>
    </location>
</feature>
<evidence type="ECO:0000313" key="3">
    <source>
        <dbReference type="EMBL" id="CAE0036509.1"/>
    </source>
</evidence>
<proteinExistence type="predicted"/>
<reference evidence="7" key="1">
    <citation type="submission" date="2021-01" db="EMBL/GenBank/DDBJ databases">
        <authorList>
            <person name="Corre E."/>
            <person name="Pelletier E."/>
            <person name="Niang G."/>
            <person name="Scheremetjew M."/>
            <person name="Finn R."/>
            <person name="Kale V."/>
            <person name="Holt S."/>
            <person name="Cochrane G."/>
            <person name="Meng A."/>
            <person name="Brown T."/>
            <person name="Cohen L."/>
        </authorList>
    </citation>
    <scope>NUCLEOTIDE SEQUENCE</scope>
    <source>
        <strain evidence="7">CCMP 769</strain>
    </source>
</reference>
<dbReference type="EMBL" id="HBHW01005963">
    <property type="protein sequence ID" value="CAE0036509.1"/>
    <property type="molecule type" value="Transcribed_RNA"/>
</dbReference>
<protein>
    <submittedName>
        <fullName evidence="7">Uncharacterized protein</fullName>
    </submittedName>
</protein>
<name>A0A7S2ZDX1_9RHOD</name>
<dbReference type="EMBL" id="HBHW01005966">
    <property type="protein sequence ID" value="CAE0036512.1"/>
    <property type="molecule type" value="Transcribed_RNA"/>
</dbReference>
<evidence type="ECO:0000313" key="7">
    <source>
        <dbReference type="EMBL" id="CAE0036513.1"/>
    </source>
</evidence>